<proteinExistence type="predicted"/>
<dbReference type="AlphaFoldDB" id="A0A9X1STP5"/>
<comment type="caution">
    <text evidence="3">The sequence shown here is derived from an EMBL/GenBank/DDBJ whole genome shotgun (WGS) entry which is preliminary data.</text>
</comment>
<name>A0A9X1STP5_9ACTN</name>
<dbReference type="Proteomes" id="UP001138997">
    <property type="component" value="Unassembled WGS sequence"/>
</dbReference>
<dbReference type="PANTHER" id="PTHR37512">
    <property type="entry name" value="TRIFUNCTIONAL NAD BIOSYNTHESIS/REGULATOR PROTEIN NADR"/>
    <property type="match status" value="1"/>
</dbReference>
<keyword evidence="4" id="KW-1185">Reference proteome</keyword>
<dbReference type="GO" id="GO:0003824">
    <property type="term" value="F:catalytic activity"/>
    <property type="evidence" value="ECO:0007669"/>
    <property type="project" value="InterPro"/>
</dbReference>
<dbReference type="InterPro" id="IPR004821">
    <property type="entry name" value="Cyt_trans-like"/>
</dbReference>
<dbReference type="InterPro" id="IPR052735">
    <property type="entry name" value="NAD_biosynth-regulator"/>
</dbReference>
<evidence type="ECO:0000313" key="4">
    <source>
        <dbReference type="Proteomes" id="UP001138997"/>
    </source>
</evidence>
<dbReference type="NCBIfam" id="TIGR00125">
    <property type="entry name" value="cyt_tran_rel"/>
    <property type="match status" value="1"/>
</dbReference>
<dbReference type="PANTHER" id="PTHR37512:SF1">
    <property type="entry name" value="NADR_TTD14 AAA DOMAIN-CONTAINING PROTEIN"/>
    <property type="match status" value="1"/>
</dbReference>
<feature type="domain" description="NadR/Ttd14 AAA" evidence="2">
    <location>
        <begin position="158"/>
        <end position="342"/>
    </location>
</feature>
<organism evidence="3 4">
    <name type="scientific">Kineosporia babensis</name>
    <dbReference type="NCBI Taxonomy" id="499548"/>
    <lineage>
        <taxon>Bacteria</taxon>
        <taxon>Bacillati</taxon>
        <taxon>Actinomycetota</taxon>
        <taxon>Actinomycetes</taxon>
        <taxon>Kineosporiales</taxon>
        <taxon>Kineosporiaceae</taxon>
        <taxon>Kineosporia</taxon>
    </lineage>
</organism>
<protein>
    <submittedName>
        <fullName evidence="3">AAA family ATPase</fullName>
    </submittedName>
</protein>
<dbReference type="Pfam" id="PF01467">
    <property type="entry name" value="CTP_transf_like"/>
    <property type="match status" value="1"/>
</dbReference>
<evidence type="ECO:0000259" key="2">
    <source>
        <dbReference type="Pfam" id="PF13521"/>
    </source>
</evidence>
<dbReference type="EMBL" id="JAJOMB010000006">
    <property type="protein sequence ID" value="MCD5312072.1"/>
    <property type="molecule type" value="Genomic_DNA"/>
</dbReference>
<gene>
    <name evidence="3" type="ORF">LR394_14260</name>
</gene>
<evidence type="ECO:0000259" key="1">
    <source>
        <dbReference type="Pfam" id="PF01467"/>
    </source>
</evidence>
<dbReference type="InterPro" id="IPR014729">
    <property type="entry name" value="Rossmann-like_a/b/a_fold"/>
</dbReference>
<dbReference type="RefSeq" id="WP_231441919.1">
    <property type="nucleotide sequence ID" value="NZ_JAJOMB010000006.1"/>
</dbReference>
<accession>A0A9X1STP5</accession>
<feature type="domain" description="Cytidyltransferase-like" evidence="1">
    <location>
        <begin position="6"/>
        <end position="71"/>
    </location>
</feature>
<dbReference type="InterPro" id="IPR027417">
    <property type="entry name" value="P-loop_NTPase"/>
</dbReference>
<dbReference type="SUPFAM" id="SSF52374">
    <property type="entry name" value="Nucleotidylyl transferase"/>
    <property type="match status" value="1"/>
</dbReference>
<dbReference type="Gene3D" id="3.40.50.300">
    <property type="entry name" value="P-loop containing nucleotide triphosphate hydrolases"/>
    <property type="match status" value="1"/>
</dbReference>
<dbReference type="Gene3D" id="3.40.50.620">
    <property type="entry name" value="HUPs"/>
    <property type="match status" value="1"/>
</dbReference>
<dbReference type="Pfam" id="PF13521">
    <property type="entry name" value="AAA_28"/>
    <property type="match status" value="1"/>
</dbReference>
<reference evidence="3" key="1">
    <citation type="submission" date="2021-11" db="EMBL/GenBank/DDBJ databases">
        <title>Streptomyces corallinus and Kineosporia corallina sp. nov., two new coral-derived marine actinobacteria.</title>
        <authorList>
            <person name="Buangrab K."/>
            <person name="Sutthacheep M."/>
            <person name="Yeemin T."/>
            <person name="Harunari E."/>
            <person name="Igarashi Y."/>
            <person name="Sripreechasak P."/>
            <person name="Kanchanasin P."/>
            <person name="Tanasupawat S."/>
            <person name="Phongsopitanun W."/>
        </authorList>
    </citation>
    <scope>NUCLEOTIDE SEQUENCE</scope>
    <source>
        <strain evidence="3">JCM 31032</strain>
    </source>
</reference>
<evidence type="ECO:0000313" key="3">
    <source>
        <dbReference type="EMBL" id="MCD5312072.1"/>
    </source>
</evidence>
<dbReference type="InterPro" id="IPR038727">
    <property type="entry name" value="NadR/Ttd14_AAA_dom"/>
</dbReference>
<sequence length="373" mass="41050">MTGHGLFIGKFYPPHQGHHRVIRQAALDCERVTVLVMASIAESISLAERVSWLQAEHADDPQVVVAGIRCDAPMDLGDEQVWQAQVAVMQAGIRAAGSDAAVDVVYCGDSYGPELARRFNADLAPMRRDGLSATGVRSDLAGFWDSLAPATRAGLTTRIVLLGAESTGTTTISTMLASNYRRRGGVWERTAWVGEYGREHTEIKWDKARSAARERGLPEPALDEITWDHEDFDTVAFEQTAAEERAAAQGSPVLTCDTDSFATFLWERRYLGAQARPLQPWAQQLPPRHLYLITDHEGVPWEDDGMREGDLSVRAAMTGWFIDELTAAGHSWVLLTGTLEERLRLAVRSSDQVLTQRLTFGSPFTGPGFASPM</sequence>